<dbReference type="PIRSF" id="PIRSF009414">
    <property type="entry name" value="LuxC"/>
    <property type="match status" value="1"/>
</dbReference>
<dbReference type="RefSeq" id="WP_380966133.1">
    <property type="nucleotide sequence ID" value="NZ_JBHTCO010000014.1"/>
</dbReference>
<comment type="similarity">
    <text evidence="2">Belongs to the LuxC family.</text>
</comment>
<keyword evidence="1 2" id="KW-0521">NADP</keyword>
<evidence type="ECO:0000313" key="4">
    <source>
        <dbReference type="Proteomes" id="UP001596505"/>
    </source>
</evidence>
<dbReference type="CDD" id="cd07080">
    <property type="entry name" value="ALDH_Acyl-CoA-Red_LuxC"/>
    <property type="match status" value="1"/>
</dbReference>
<dbReference type="EC" id="1.2.1.50" evidence="2"/>
<evidence type="ECO:0000256" key="1">
    <source>
        <dbReference type="ARBA" id="ARBA00022857"/>
    </source>
</evidence>
<keyword evidence="4" id="KW-1185">Reference proteome</keyword>
<accession>A0ABW2PW65</accession>
<sequence length="489" mass="55456">MIDKEGAQVIDAYFVPKGFQLTSFTERIYESEYENLILRFPVFSSGDISELSQTIKANRRNCLLNLKIAEVVDIIDSAVQKWLDPNYPFRQLAEKWLPVITGYHKEMIRLELKRFMRTFRKKELLRFLDEEFDNPAVLDEFRPRKTGGFSKAYGPKLIFHIFSGNVPGLPIWSMIMGLLIKSANIGKTSSSEPLMPVLFAQTLAEVNQDFADCLAVLPWKGGNIELEESVISEAEAVIVYGSSQSVEKVRSRVPDHKLFLSYGHKISFAMAGKEALTPDRYNQVAHRLAEDISVYDQQGCVSPHSVFIEEGGAVSPKQFAQLLAKELQRYHEKKPRAEISNEEALAIRAVRSKYEFEALNESEDAVYGSSEGTSWTVIYHNKTAFAASPLNRTVHVFKCTILEDSISFLEPYRRYLQTAGVAVGPERLFRLAEQLGEAGVNRICSIGEMLHTQPGWHHDGQLNFLDLIKWTDIEKNAEQDAENYDPDAE</sequence>
<dbReference type="Pfam" id="PF05893">
    <property type="entry name" value="LuxC"/>
    <property type="match status" value="1"/>
</dbReference>
<dbReference type="SUPFAM" id="SSF53720">
    <property type="entry name" value="ALDH-like"/>
    <property type="match status" value="1"/>
</dbReference>
<dbReference type="Proteomes" id="UP001596505">
    <property type="component" value="Unassembled WGS sequence"/>
</dbReference>
<protein>
    <recommendedName>
        <fullName evidence="2">Acyl-CoA reductase</fullName>
        <ecNumber evidence="2">1.2.1.50</ecNumber>
    </recommendedName>
</protein>
<name>A0ABW2PW65_9BACL</name>
<reference evidence="4" key="1">
    <citation type="journal article" date="2019" name="Int. J. Syst. Evol. Microbiol.">
        <title>The Global Catalogue of Microorganisms (GCM) 10K type strain sequencing project: providing services to taxonomists for standard genome sequencing and annotation.</title>
        <authorList>
            <consortium name="The Broad Institute Genomics Platform"/>
            <consortium name="The Broad Institute Genome Sequencing Center for Infectious Disease"/>
            <person name="Wu L."/>
            <person name="Ma J."/>
        </authorList>
    </citation>
    <scope>NUCLEOTIDE SEQUENCE [LARGE SCALE GENOMIC DNA]</scope>
    <source>
        <strain evidence="4">CGMCC 1.16305</strain>
    </source>
</reference>
<dbReference type="InterPro" id="IPR008670">
    <property type="entry name" value="CoA_reduct_LuxC"/>
</dbReference>
<evidence type="ECO:0000256" key="2">
    <source>
        <dbReference type="PIRNR" id="PIRNR009414"/>
    </source>
</evidence>
<organism evidence="3 4">
    <name type="scientific">Scopulibacillus cellulosilyticus</name>
    <dbReference type="NCBI Taxonomy" id="2665665"/>
    <lineage>
        <taxon>Bacteria</taxon>
        <taxon>Bacillati</taxon>
        <taxon>Bacillota</taxon>
        <taxon>Bacilli</taxon>
        <taxon>Bacillales</taxon>
        <taxon>Sporolactobacillaceae</taxon>
        <taxon>Scopulibacillus</taxon>
    </lineage>
</organism>
<gene>
    <name evidence="3" type="ORF">ACFQRG_11695</name>
</gene>
<dbReference type="InterPro" id="IPR016161">
    <property type="entry name" value="Ald_DH/histidinol_DH"/>
</dbReference>
<comment type="catalytic activity">
    <reaction evidence="2">
        <text>a long-chain fatty aldehyde + NADP(+) + CoA = a long-chain fatty acyl-CoA + NADPH + H(+)</text>
        <dbReference type="Rhea" id="RHEA:15437"/>
        <dbReference type="ChEBI" id="CHEBI:15378"/>
        <dbReference type="ChEBI" id="CHEBI:17176"/>
        <dbReference type="ChEBI" id="CHEBI:57287"/>
        <dbReference type="ChEBI" id="CHEBI:57783"/>
        <dbReference type="ChEBI" id="CHEBI:58349"/>
        <dbReference type="ChEBI" id="CHEBI:83139"/>
        <dbReference type="EC" id="1.2.1.50"/>
    </reaction>
</comment>
<proteinExistence type="inferred from homology"/>
<comment type="caution">
    <text evidence="3">The sequence shown here is derived from an EMBL/GenBank/DDBJ whole genome shotgun (WGS) entry which is preliminary data.</text>
</comment>
<dbReference type="EMBL" id="JBHTCO010000014">
    <property type="protein sequence ID" value="MFC7393617.1"/>
    <property type="molecule type" value="Genomic_DNA"/>
</dbReference>
<evidence type="ECO:0000313" key="3">
    <source>
        <dbReference type="EMBL" id="MFC7393617.1"/>
    </source>
</evidence>
<keyword evidence="2" id="KW-0560">Oxidoreductase</keyword>